<dbReference type="OrthoDB" id="3264463at2"/>
<organism evidence="1 2">
    <name type="scientific">Aeromicrobium erythreum</name>
    <dbReference type="NCBI Taxonomy" id="2041"/>
    <lineage>
        <taxon>Bacteria</taxon>
        <taxon>Bacillati</taxon>
        <taxon>Actinomycetota</taxon>
        <taxon>Actinomycetes</taxon>
        <taxon>Propionibacteriales</taxon>
        <taxon>Nocardioidaceae</taxon>
        <taxon>Aeromicrobium</taxon>
    </lineage>
</organism>
<sequence>MTSQPVYTAHDVADLFNLLPAALGFAPHESICAIATSGPRQRLGFTMRVDLPDQDDHVQHVGRFVAGHLRAQGADGAIVLVVSTRVERAAQAARAVEGALGAIRPVVVAWTDTTRYWTASDDDETGTPLDLSPHHPAVLEAVVAGQEVLPDRTVLEDRWRPCDGPGSTWLVTQVVQVERELVEQAWREPIDLAVTGLQEVQDVVRTAEDSGVDAVEARSLLRLGVWLTLGAVRDGLWPTLEDAGPERLVTWRELARRSPGVYAAVPYTVAGYLAYLRGDGAQAAMGFDRATSADPGYAMAATLGDALRLGTHPRRLREIVRAAYAGAGSLR</sequence>
<dbReference type="AlphaFoldDB" id="A0A0U3T1L6"/>
<dbReference type="RefSeq" id="WP_067857026.1">
    <property type="nucleotide sequence ID" value="NZ_CP011502.1"/>
</dbReference>
<protein>
    <recommendedName>
        <fullName evidence="3">DUF4192 domain-containing protein</fullName>
    </recommendedName>
</protein>
<dbReference type="Pfam" id="PF13830">
    <property type="entry name" value="DUF4192"/>
    <property type="match status" value="1"/>
</dbReference>
<dbReference type="InterPro" id="IPR025447">
    <property type="entry name" value="DUF4192"/>
</dbReference>
<name>A0A0U3T1L6_9ACTN</name>
<gene>
    <name evidence="1" type="ORF">AERYTH_08150</name>
</gene>
<dbReference type="PATRIC" id="fig|2041.4.peg.1709"/>
<dbReference type="KEGG" id="aer:AERYTH_08150"/>
<accession>A0A0U3T1L6</accession>
<evidence type="ECO:0000313" key="2">
    <source>
        <dbReference type="Proteomes" id="UP000067689"/>
    </source>
</evidence>
<evidence type="ECO:0000313" key="1">
    <source>
        <dbReference type="EMBL" id="ALX04666.1"/>
    </source>
</evidence>
<proteinExistence type="predicted"/>
<dbReference type="EMBL" id="CP011502">
    <property type="protein sequence ID" value="ALX04666.1"/>
    <property type="molecule type" value="Genomic_DNA"/>
</dbReference>
<dbReference type="Proteomes" id="UP000067689">
    <property type="component" value="Chromosome"/>
</dbReference>
<keyword evidence="2" id="KW-1185">Reference proteome</keyword>
<dbReference type="STRING" id="2041.AERYTH_08150"/>
<evidence type="ECO:0008006" key="3">
    <source>
        <dbReference type="Google" id="ProtNLM"/>
    </source>
</evidence>
<reference evidence="1 2" key="1">
    <citation type="journal article" date="1991" name="Int. J. Syst. Bacteriol.">
        <title>Description of the erythromycin-producing bacterium Arthrobacter sp. strain NRRL B-3381 as Aeromicrobium erythreum gen. nov., sp. nov.</title>
        <authorList>
            <person name="Miller E.S."/>
            <person name="Woese C.R."/>
            <person name="Brenner S."/>
        </authorList>
    </citation>
    <scope>NUCLEOTIDE SEQUENCE [LARGE SCALE GENOMIC DNA]</scope>
    <source>
        <strain evidence="1 2">AR18</strain>
    </source>
</reference>